<reference evidence="4" key="1">
    <citation type="journal article" date="2014" name="Int. J. Syst. Evol. Microbiol.">
        <title>Complete genome sequence of Corynebacterium casei LMG S-19264T (=DSM 44701T), isolated from a smear-ripened cheese.</title>
        <authorList>
            <consortium name="US DOE Joint Genome Institute (JGI-PGF)"/>
            <person name="Walter F."/>
            <person name="Albersmeier A."/>
            <person name="Kalinowski J."/>
            <person name="Ruckert C."/>
        </authorList>
    </citation>
    <scope>NUCLEOTIDE SEQUENCE</scope>
    <source>
        <strain evidence="4">NBRC 101628</strain>
    </source>
</reference>
<dbReference type="Proteomes" id="UP001161422">
    <property type="component" value="Unassembled WGS sequence"/>
</dbReference>
<dbReference type="AlphaFoldDB" id="A0AA37VZL5"/>
<evidence type="ECO:0000259" key="3">
    <source>
        <dbReference type="PROSITE" id="PS51087"/>
    </source>
</evidence>
<dbReference type="RefSeq" id="WP_095504809.1">
    <property type="nucleotide sequence ID" value="NZ_BSNC01000006.1"/>
</dbReference>
<dbReference type="SUPFAM" id="SSF110069">
    <property type="entry name" value="ApaG-like"/>
    <property type="match status" value="1"/>
</dbReference>
<evidence type="ECO:0000256" key="2">
    <source>
        <dbReference type="HAMAP-Rule" id="MF_00791"/>
    </source>
</evidence>
<keyword evidence="5" id="KW-1185">Reference proteome</keyword>
<dbReference type="PANTHER" id="PTHR47191">
    <property type="entry name" value="OS05G0170800 PROTEIN"/>
    <property type="match status" value="1"/>
</dbReference>
<evidence type="ECO:0000256" key="1">
    <source>
        <dbReference type="ARBA" id="ARBA00017693"/>
    </source>
</evidence>
<dbReference type="PANTHER" id="PTHR47191:SF2">
    <property type="entry name" value="OS05G0170800 PROTEIN"/>
    <property type="match status" value="1"/>
</dbReference>
<dbReference type="NCBIfam" id="NF003967">
    <property type="entry name" value="PRK05461.1"/>
    <property type="match status" value="1"/>
</dbReference>
<evidence type="ECO:0000313" key="5">
    <source>
        <dbReference type="Proteomes" id="UP001161422"/>
    </source>
</evidence>
<proteinExistence type="inferred from homology"/>
<dbReference type="InterPro" id="IPR050718">
    <property type="entry name" value="ApaG-like"/>
</dbReference>
<organism evidence="4 5">
    <name type="scientific">Paraferrimonas sedimenticola</name>
    <dbReference type="NCBI Taxonomy" id="375674"/>
    <lineage>
        <taxon>Bacteria</taxon>
        <taxon>Pseudomonadati</taxon>
        <taxon>Pseudomonadota</taxon>
        <taxon>Gammaproteobacteria</taxon>
        <taxon>Alteromonadales</taxon>
        <taxon>Ferrimonadaceae</taxon>
        <taxon>Paraferrimonas</taxon>
    </lineage>
</organism>
<dbReference type="Pfam" id="PF04379">
    <property type="entry name" value="DUF525"/>
    <property type="match status" value="1"/>
</dbReference>
<sequence>MTSLLAQDVKISVVTEYVPQQSQPEDDKYLYQYTITIANQGAVAVTLLSRHWLITDGNGKVNEVQGDGVIGKTPTIEPGESFTYTSAAMLETQMGTMQGCYTMNCELEERFQVTIPVFRLAVPGIVH</sequence>
<protein>
    <recommendedName>
        <fullName evidence="1 2">Protein ApaG</fullName>
    </recommendedName>
</protein>
<evidence type="ECO:0000313" key="4">
    <source>
        <dbReference type="EMBL" id="GLP97344.1"/>
    </source>
</evidence>
<dbReference type="Gene3D" id="2.60.40.1470">
    <property type="entry name" value="ApaG domain"/>
    <property type="match status" value="1"/>
</dbReference>
<reference evidence="4" key="2">
    <citation type="submission" date="2023-01" db="EMBL/GenBank/DDBJ databases">
        <title>Draft genome sequence of Paraferrimonas sedimenticola strain NBRC 101628.</title>
        <authorList>
            <person name="Sun Q."/>
            <person name="Mori K."/>
        </authorList>
    </citation>
    <scope>NUCLEOTIDE SEQUENCE</scope>
    <source>
        <strain evidence="4">NBRC 101628</strain>
    </source>
</reference>
<comment type="caution">
    <text evidence="4">The sequence shown here is derived from an EMBL/GenBank/DDBJ whole genome shotgun (WGS) entry which is preliminary data.</text>
</comment>
<accession>A0AA37VZL5</accession>
<name>A0AA37VZL5_9GAMM</name>
<dbReference type="EMBL" id="BSNC01000006">
    <property type="protein sequence ID" value="GLP97344.1"/>
    <property type="molecule type" value="Genomic_DNA"/>
</dbReference>
<gene>
    <name evidence="2 4" type="primary">apaG</name>
    <name evidence="4" type="ORF">GCM10007895_26510</name>
</gene>
<dbReference type="InterPro" id="IPR036767">
    <property type="entry name" value="ApaG_sf"/>
</dbReference>
<dbReference type="PROSITE" id="PS51087">
    <property type="entry name" value="APAG"/>
    <property type="match status" value="1"/>
</dbReference>
<feature type="domain" description="ApaG" evidence="3">
    <location>
        <begin position="3"/>
        <end position="127"/>
    </location>
</feature>
<dbReference type="HAMAP" id="MF_00791">
    <property type="entry name" value="ApaG"/>
    <property type="match status" value="1"/>
</dbReference>
<dbReference type="InterPro" id="IPR007474">
    <property type="entry name" value="ApaG_domain"/>
</dbReference>
<dbReference type="InterPro" id="IPR023065">
    <property type="entry name" value="Uncharacterised_ApaG"/>
</dbReference>